<dbReference type="InterPro" id="IPR007657">
    <property type="entry name" value="Glycosyltransferase_61"/>
</dbReference>
<evidence type="ECO:0000259" key="11">
    <source>
        <dbReference type="Pfam" id="PF04577"/>
    </source>
</evidence>
<evidence type="ECO:0000256" key="6">
    <source>
        <dbReference type="ARBA" id="ARBA00023180"/>
    </source>
</evidence>
<name>A0A2B4S2N6_STYPI</name>
<evidence type="ECO:0000256" key="3">
    <source>
        <dbReference type="ARBA" id="ARBA00022679"/>
    </source>
</evidence>
<dbReference type="PANTHER" id="PTHR20961:SF148">
    <property type="entry name" value="EGF DOMAIN-SPECIFIC O-LINKED N-ACETYLGLUCOSAMINE TRANSFERASE"/>
    <property type="match status" value="1"/>
</dbReference>
<keyword evidence="13" id="KW-1185">Reference proteome</keyword>
<keyword evidence="2" id="KW-0328">Glycosyltransferase</keyword>
<sequence length="742" mass="84817">MQYGIVVFRYIAIRPKLGHSRALEAFLEEPSAEDELFLLSKGFFTLYCHGDVDRVEEKLLKADEDYTLITWKIAFEAVNPWQFLRLGGHPSVQAGHYLAIQRNEFANVYWTIVDLLDIFITSQSLGIEPDKLNIILMDAHPKTSLDPFWTVLFQRLIKLTDPIFVESNCVLFENLLWRYPPAKSPLLDSSLNSLKHIQPFRSFVLRRFGISSGTHFRKCNQLNLNILFILRRDYKSHPRNLAGIIDRKIANEEDVLSEIKSSFPDANITPVQLDLLTLKAQLEIVAKTDILFGMHGAAHAFSIFMPPGGAVVEMFHHNSNIYNWHMNKIATLSDHSYINWENTDMRAVDTLRKSIVIPRGVSYRRRPAFTLGSWNVRTMLTGITKDIRDTNGARKTAVISRELVRLKVDIAALQETCIAGFGSLTEKEYTFFWKGRDEDEPRVHGVGFSVSNKLVQMVEPGSTKSERIMHIKLNTDLGPTNLLSVYSPTLASTTDAKDTFYSQLDNAIKHIPNNEVLILLGYSSARVGNDQGSWPDCLGHFGVGKCNENGQRLLELYTYHHLCITNTFFGVKLRHRFSWMHPRSKNWHQLDLIISRREHLNNIRTIRAYHSADCDTDHSLVCTKIQLLPKKVHRVKQSATLRINASATAIPENVSIFNDILSSKLGDCLELNTEDHWRHIKDTTLAAALKVFGKNVRKSQDWFNANIATLQPLIEAKRNALQNYQRNPSPSSLQWIYEVHLF</sequence>
<dbReference type="GO" id="GO:0097363">
    <property type="term" value="F:protein O-acetylglucosaminyltransferase activity"/>
    <property type="evidence" value="ECO:0007669"/>
    <property type="project" value="UniProtKB-EC"/>
</dbReference>
<evidence type="ECO:0000256" key="1">
    <source>
        <dbReference type="ARBA" id="ARBA00011970"/>
    </source>
</evidence>
<dbReference type="GO" id="GO:0005788">
    <property type="term" value="C:endoplasmic reticulum lumen"/>
    <property type="evidence" value="ECO:0007669"/>
    <property type="project" value="TreeGrafter"/>
</dbReference>
<evidence type="ECO:0000256" key="8">
    <source>
        <dbReference type="ARBA" id="ARBA00042574"/>
    </source>
</evidence>
<dbReference type="PANTHER" id="PTHR20961">
    <property type="entry name" value="GLYCOSYLTRANSFERASE"/>
    <property type="match status" value="1"/>
</dbReference>
<evidence type="ECO:0000256" key="7">
    <source>
        <dbReference type="ARBA" id="ARBA00040944"/>
    </source>
</evidence>
<dbReference type="SUPFAM" id="SSF56219">
    <property type="entry name" value="DNase I-like"/>
    <property type="match status" value="1"/>
</dbReference>
<dbReference type="InterPro" id="IPR049625">
    <property type="entry name" value="Glyco_transf_61_cat"/>
</dbReference>
<dbReference type="STRING" id="50429.A0A2B4S2N6"/>
<keyword evidence="4" id="KW-0732">Signal</keyword>
<keyword evidence="6" id="KW-0325">Glycoprotein</keyword>
<evidence type="ECO:0000256" key="10">
    <source>
        <dbReference type="ARBA" id="ARBA00049432"/>
    </source>
</evidence>
<dbReference type="OrthoDB" id="529273at2759"/>
<protein>
    <recommendedName>
        <fullName evidence="7">EGF domain-specific O-linked N-acetylglucosamine transferase</fullName>
        <ecNumber evidence="1">2.4.1.255</ecNumber>
    </recommendedName>
    <alternativeName>
        <fullName evidence="8">Extracellular O-linked N-acetylglucosamine transferase</fullName>
    </alternativeName>
</protein>
<evidence type="ECO:0000313" key="13">
    <source>
        <dbReference type="Proteomes" id="UP000225706"/>
    </source>
</evidence>
<evidence type="ECO:0000256" key="9">
    <source>
        <dbReference type="ARBA" id="ARBA00048317"/>
    </source>
</evidence>
<evidence type="ECO:0000256" key="4">
    <source>
        <dbReference type="ARBA" id="ARBA00022729"/>
    </source>
</evidence>
<dbReference type="Pfam" id="PF04577">
    <property type="entry name" value="Glyco_transf_61"/>
    <property type="match status" value="1"/>
</dbReference>
<reference evidence="13" key="1">
    <citation type="journal article" date="2017" name="bioRxiv">
        <title>Comparative analysis of the genomes of Stylophora pistillata and Acropora digitifera provides evidence for extensive differences between species of corals.</title>
        <authorList>
            <person name="Voolstra C.R."/>
            <person name="Li Y."/>
            <person name="Liew Y.J."/>
            <person name="Baumgarten S."/>
            <person name="Zoccola D."/>
            <person name="Flot J.-F."/>
            <person name="Tambutte S."/>
            <person name="Allemand D."/>
            <person name="Aranda M."/>
        </authorList>
    </citation>
    <scope>NUCLEOTIDE SEQUENCE [LARGE SCALE GENOMIC DNA]</scope>
</reference>
<dbReference type="EMBL" id="LSMT01000200">
    <property type="protein sequence ID" value="PFX23676.1"/>
    <property type="molecule type" value="Genomic_DNA"/>
</dbReference>
<gene>
    <name evidence="12" type="primary">CFDP2</name>
    <name evidence="12" type="ORF">AWC38_SpisGene11760</name>
</gene>
<evidence type="ECO:0000256" key="5">
    <source>
        <dbReference type="ARBA" id="ARBA00022824"/>
    </source>
</evidence>
<dbReference type="AlphaFoldDB" id="A0A2B4S2N6"/>
<accession>A0A2B4S2N6</accession>
<dbReference type="InterPro" id="IPR036691">
    <property type="entry name" value="Endo/exonu/phosph_ase_sf"/>
</dbReference>
<keyword evidence="5" id="KW-0256">Endoplasmic reticulum</keyword>
<dbReference type="Gene3D" id="3.60.10.10">
    <property type="entry name" value="Endonuclease/exonuclease/phosphatase"/>
    <property type="match status" value="1"/>
</dbReference>
<evidence type="ECO:0000313" key="12">
    <source>
        <dbReference type="EMBL" id="PFX23676.1"/>
    </source>
</evidence>
<organism evidence="12 13">
    <name type="scientific">Stylophora pistillata</name>
    <name type="common">Smooth cauliflower coral</name>
    <dbReference type="NCBI Taxonomy" id="50429"/>
    <lineage>
        <taxon>Eukaryota</taxon>
        <taxon>Metazoa</taxon>
        <taxon>Cnidaria</taxon>
        <taxon>Anthozoa</taxon>
        <taxon>Hexacorallia</taxon>
        <taxon>Scleractinia</taxon>
        <taxon>Astrocoeniina</taxon>
        <taxon>Pocilloporidae</taxon>
        <taxon>Stylophora</taxon>
    </lineage>
</organism>
<comment type="catalytic activity">
    <reaction evidence="9">
        <text>L-seryl-[protein] + UDP-N-acetyl-alpha-D-glucosamine = 3-O-(N-acetyl-beta-D-glucosaminyl)-L-seryl-[protein] + UDP + H(+)</text>
        <dbReference type="Rhea" id="RHEA:48904"/>
        <dbReference type="Rhea" id="RHEA-COMP:9863"/>
        <dbReference type="Rhea" id="RHEA-COMP:12251"/>
        <dbReference type="ChEBI" id="CHEBI:15378"/>
        <dbReference type="ChEBI" id="CHEBI:29999"/>
        <dbReference type="ChEBI" id="CHEBI:57705"/>
        <dbReference type="ChEBI" id="CHEBI:58223"/>
        <dbReference type="ChEBI" id="CHEBI:90838"/>
        <dbReference type="EC" id="2.4.1.255"/>
    </reaction>
</comment>
<comment type="caution">
    <text evidence="12">The sequence shown here is derived from an EMBL/GenBank/DDBJ whole genome shotgun (WGS) entry which is preliminary data.</text>
</comment>
<comment type="catalytic activity">
    <reaction evidence="10">
        <text>L-threonyl-[protein] + UDP-N-acetyl-alpha-D-glucosamine = 3-O-(N-acetyl-beta-D-glucosaminyl)-L-threonyl-[protein] + UDP + H(+)</text>
        <dbReference type="Rhea" id="RHEA:48908"/>
        <dbReference type="Rhea" id="RHEA-COMP:11060"/>
        <dbReference type="Rhea" id="RHEA-COMP:12252"/>
        <dbReference type="ChEBI" id="CHEBI:15378"/>
        <dbReference type="ChEBI" id="CHEBI:30013"/>
        <dbReference type="ChEBI" id="CHEBI:57705"/>
        <dbReference type="ChEBI" id="CHEBI:58223"/>
        <dbReference type="ChEBI" id="CHEBI:90840"/>
        <dbReference type="EC" id="2.4.1.255"/>
    </reaction>
</comment>
<proteinExistence type="predicted"/>
<keyword evidence="3" id="KW-0808">Transferase</keyword>
<dbReference type="EC" id="2.4.1.255" evidence="1"/>
<evidence type="ECO:0000256" key="2">
    <source>
        <dbReference type="ARBA" id="ARBA00022676"/>
    </source>
</evidence>
<feature type="domain" description="Glycosyltransferase 61 catalytic" evidence="11">
    <location>
        <begin position="246"/>
        <end position="312"/>
    </location>
</feature>
<dbReference type="Proteomes" id="UP000225706">
    <property type="component" value="Unassembled WGS sequence"/>
</dbReference>